<dbReference type="SUPFAM" id="SSF48537">
    <property type="entry name" value="Phospholipase C/P1 nuclease"/>
    <property type="match status" value="1"/>
</dbReference>
<name>A0A385SF16_9BACT</name>
<dbReference type="Pfam" id="PF02265">
    <property type="entry name" value="S1-P1_nuclease"/>
    <property type="match status" value="1"/>
</dbReference>
<reference evidence="8" key="1">
    <citation type="submission" date="2018-09" db="EMBL/GenBank/DDBJ databases">
        <title>Chryseolinea sp. KIS68-18 isolated from soil.</title>
        <authorList>
            <person name="Weon H.-Y."/>
            <person name="Kwon S.-W."/>
            <person name="Lee S.A."/>
        </authorList>
    </citation>
    <scope>NUCLEOTIDE SEQUENCE [LARGE SCALE GENOMIC DNA]</scope>
    <source>
        <strain evidence="8">KIS68-18</strain>
    </source>
</reference>
<keyword evidence="1" id="KW-0540">Nuclease</keyword>
<keyword evidence="5" id="KW-1015">Disulfide bond</keyword>
<dbReference type="AlphaFoldDB" id="A0A385SF16"/>
<keyword evidence="8" id="KW-1185">Reference proteome</keyword>
<dbReference type="InterPro" id="IPR003154">
    <property type="entry name" value="S1/P1nuclease"/>
</dbReference>
<dbReference type="GO" id="GO:0046872">
    <property type="term" value="F:metal ion binding"/>
    <property type="evidence" value="ECO:0007669"/>
    <property type="project" value="UniProtKB-KW"/>
</dbReference>
<dbReference type="Gene3D" id="1.10.575.10">
    <property type="entry name" value="P1 Nuclease"/>
    <property type="match status" value="1"/>
</dbReference>
<dbReference type="GO" id="GO:0006308">
    <property type="term" value="P:DNA catabolic process"/>
    <property type="evidence" value="ECO:0007669"/>
    <property type="project" value="InterPro"/>
</dbReference>
<evidence type="ECO:0000256" key="1">
    <source>
        <dbReference type="ARBA" id="ARBA00022722"/>
    </source>
</evidence>
<evidence type="ECO:0000313" key="7">
    <source>
        <dbReference type="EMBL" id="AYB29799.1"/>
    </source>
</evidence>
<dbReference type="GO" id="GO:0016788">
    <property type="term" value="F:hydrolase activity, acting on ester bonds"/>
    <property type="evidence" value="ECO:0007669"/>
    <property type="project" value="InterPro"/>
</dbReference>
<accession>A0A385SF16</accession>
<dbReference type="GO" id="GO:0004519">
    <property type="term" value="F:endonuclease activity"/>
    <property type="evidence" value="ECO:0007669"/>
    <property type="project" value="UniProtKB-KW"/>
</dbReference>
<keyword evidence="6" id="KW-0325">Glycoprotein</keyword>
<evidence type="ECO:0000256" key="6">
    <source>
        <dbReference type="ARBA" id="ARBA00023180"/>
    </source>
</evidence>
<dbReference type="EMBL" id="CP032382">
    <property type="protein sequence ID" value="AYB29799.1"/>
    <property type="molecule type" value="Genomic_DNA"/>
</dbReference>
<evidence type="ECO:0000256" key="4">
    <source>
        <dbReference type="ARBA" id="ARBA00022801"/>
    </source>
</evidence>
<dbReference type="GO" id="GO:0003676">
    <property type="term" value="F:nucleic acid binding"/>
    <property type="evidence" value="ECO:0007669"/>
    <property type="project" value="InterPro"/>
</dbReference>
<protein>
    <submittedName>
        <fullName evidence="7">S1/P1 Nuclease</fullName>
    </submittedName>
</protein>
<keyword evidence="2" id="KW-0479">Metal-binding</keyword>
<dbReference type="InterPro" id="IPR008947">
    <property type="entry name" value="PLipase_C/P1_nuclease_dom_sf"/>
</dbReference>
<keyword evidence="4" id="KW-0378">Hydrolase</keyword>
<sequence length="322" mass="37161">MVMKRIVLSTALAACLVLFSNWGFFGHERINRLAVFILPPEMIGFYKANLHYIVEAAVNPDRRRYSVKEEAPRHYIDLDHYGDSVFQKMPQSWNAAVAKYSEDTLQAYGIVPWHINRMYHALREAFQLRDPARILKVSAELGHYVADAHVPLHTTENYNGQLTGQEGIHGFWESRLPELFSDRYDFFVGKAEYISNPQQAAWKAVKESHRHLGQVLDEEKKLSEKMGDKKYTFETKGRQTAKVYAPAFAAAYHRALQGMVEQRMREAIKMVGDLWFTAWVDAGQPDLKSLIGYTPSEAELAQRRAELERWKKQTTSSRPHEN</sequence>
<dbReference type="KEGG" id="chk:D4L85_04040"/>
<dbReference type="OrthoDB" id="267579at2"/>
<organism evidence="7 8">
    <name type="scientific">Chryseolinea soli</name>
    <dbReference type="NCBI Taxonomy" id="2321403"/>
    <lineage>
        <taxon>Bacteria</taxon>
        <taxon>Pseudomonadati</taxon>
        <taxon>Bacteroidota</taxon>
        <taxon>Cytophagia</taxon>
        <taxon>Cytophagales</taxon>
        <taxon>Fulvivirgaceae</taxon>
        <taxon>Chryseolinea</taxon>
    </lineage>
</organism>
<dbReference type="Proteomes" id="UP000266183">
    <property type="component" value="Chromosome"/>
</dbReference>
<gene>
    <name evidence="7" type="ORF">D4L85_04040</name>
</gene>
<evidence type="ECO:0000256" key="5">
    <source>
        <dbReference type="ARBA" id="ARBA00023157"/>
    </source>
</evidence>
<evidence type="ECO:0000313" key="8">
    <source>
        <dbReference type="Proteomes" id="UP000266183"/>
    </source>
</evidence>
<dbReference type="CDD" id="cd10981">
    <property type="entry name" value="ZnPC_S1P1"/>
    <property type="match status" value="1"/>
</dbReference>
<proteinExistence type="predicted"/>
<evidence type="ECO:0000256" key="3">
    <source>
        <dbReference type="ARBA" id="ARBA00022759"/>
    </source>
</evidence>
<evidence type="ECO:0000256" key="2">
    <source>
        <dbReference type="ARBA" id="ARBA00022723"/>
    </source>
</evidence>
<keyword evidence="3" id="KW-0255">Endonuclease</keyword>